<dbReference type="EMBL" id="HQ291128">
    <property type="protein sequence ID" value="ADO19143.1"/>
    <property type="molecule type" value="Genomic_DNA"/>
</dbReference>
<feature type="domain" description="Transposase DDE" evidence="1">
    <location>
        <begin position="16"/>
        <end position="492"/>
    </location>
</feature>
<dbReference type="Pfam" id="PF13701">
    <property type="entry name" value="DDE_Tnp_1_4"/>
    <property type="match status" value="1"/>
</dbReference>
<reference evidence="2" key="1">
    <citation type="journal article" date="2011" name="Acta Physiol. Plant.">
        <title>An investigation on the genetic background of Nostoc flagelliforme by similarity analysis of its partial genomic DNA and phylogenetic comparison of deduced related species.</title>
        <authorList>
            <person name="Gao X."/>
            <person name="Liu K."/>
            <person name="Qiu B.S."/>
        </authorList>
    </citation>
    <scope>NUCLEOTIDE SEQUENCE</scope>
    <source>
        <strain evidence="2">Sunitezuoqi</strain>
    </source>
</reference>
<dbReference type="InterPro" id="IPR047960">
    <property type="entry name" value="Transpos_IS1380"/>
</dbReference>
<name>E7DPY5_9NOSO</name>
<dbReference type="InterPro" id="IPR025668">
    <property type="entry name" value="Tnp_DDE_dom"/>
</dbReference>
<dbReference type="AlphaFoldDB" id="E7DPY5"/>
<organism evidence="2">
    <name type="scientific">Nostoc flagelliforme str. Sunitezuoqi</name>
    <dbReference type="NCBI Taxonomy" id="676037"/>
    <lineage>
        <taxon>Bacteria</taxon>
        <taxon>Bacillati</taxon>
        <taxon>Cyanobacteriota</taxon>
        <taxon>Cyanophyceae</taxon>
        <taxon>Nostocales</taxon>
        <taxon>Nostocaceae</taxon>
        <taxon>Nostoc</taxon>
    </lineage>
</organism>
<evidence type="ECO:0000259" key="1">
    <source>
        <dbReference type="Pfam" id="PF13701"/>
    </source>
</evidence>
<proteinExistence type="predicted"/>
<evidence type="ECO:0000313" key="2">
    <source>
        <dbReference type="EMBL" id="ADO19143.1"/>
    </source>
</evidence>
<accession>E7DPY5</accession>
<gene>
    <name evidence="2" type="ORF">Nfla_5602</name>
</gene>
<dbReference type="NCBIfam" id="NF033539">
    <property type="entry name" value="transpos_IS1380"/>
    <property type="match status" value="1"/>
</dbReference>
<sequence length="495" mass="56943">MTPNKNHCIPEQFVFGQVESRPVVVNFKGEPVTSDAGLTLIAELDRKREITSRLAACFKDYRDPNKVLHPVHSLIAQRIYGLIMGYEDINDHETLRHDPIFALAVGKVINSERESFTLAGKSTLNRLEHCPEEVISRENSRYHRIEYNSEAIETLLVELFLESYQKPPRQIIVDLDVTDNLVHGLQEETFFNPYYKGYCYAPLYIFCGQQILAVKLRASNLDPAAWGLEELQRVIKIIRSRWNNVKITIRGDSAYSREEIMAWCESETGIDYVFGLPENNRLTQATKSIKYRASQEYSRKIEPVVEFFESLFPGTPDLKKDAAEFVDNSVWYCSLDYQTLDSWSRSRRVVAKVDYSDEEVKTRFVVTSLPIKKIPPGKLYTQKYCPRGNMENCLKEQKLDLQSDRTSTHTFAGNQLRLWLAAIAYILMNAMREKCLVNTEFKNATIGTIRTKLLKLGAVITILQRQVLIEISSACPYKEIFAKIYEFLSRLPCPG</sequence>
<protein>
    <submittedName>
        <fullName evidence="2">Transposase</fullName>
    </submittedName>
</protein>